<evidence type="ECO:0000313" key="3">
    <source>
        <dbReference type="Proteomes" id="UP000784294"/>
    </source>
</evidence>
<evidence type="ECO:0000256" key="1">
    <source>
        <dbReference type="SAM" id="MobiDB-lite"/>
    </source>
</evidence>
<dbReference type="Proteomes" id="UP000784294">
    <property type="component" value="Unassembled WGS sequence"/>
</dbReference>
<dbReference type="EMBL" id="CAAALY010256383">
    <property type="protein sequence ID" value="VEL37927.1"/>
    <property type="molecule type" value="Genomic_DNA"/>
</dbReference>
<feature type="compositionally biased region" description="Low complexity" evidence="1">
    <location>
        <begin position="42"/>
        <end position="64"/>
    </location>
</feature>
<protein>
    <submittedName>
        <fullName evidence="2">Uncharacterized protein</fullName>
    </submittedName>
</protein>
<evidence type="ECO:0000313" key="2">
    <source>
        <dbReference type="EMBL" id="VEL37927.1"/>
    </source>
</evidence>
<keyword evidence="3" id="KW-1185">Reference proteome</keyword>
<reference evidence="2" key="1">
    <citation type="submission" date="2018-11" db="EMBL/GenBank/DDBJ databases">
        <authorList>
            <consortium name="Pathogen Informatics"/>
        </authorList>
    </citation>
    <scope>NUCLEOTIDE SEQUENCE</scope>
</reference>
<accession>A0A3S5B6J0</accession>
<organism evidence="2 3">
    <name type="scientific">Protopolystoma xenopodis</name>
    <dbReference type="NCBI Taxonomy" id="117903"/>
    <lineage>
        <taxon>Eukaryota</taxon>
        <taxon>Metazoa</taxon>
        <taxon>Spiralia</taxon>
        <taxon>Lophotrochozoa</taxon>
        <taxon>Platyhelminthes</taxon>
        <taxon>Monogenea</taxon>
        <taxon>Polyopisthocotylea</taxon>
        <taxon>Polystomatidea</taxon>
        <taxon>Polystomatidae</taxon>
        <taxon>Protopolystoma</taxon>
    </lineage>
</organism>
<proteinExistence type="predicted"/>
<comment type="caution">
    <text evidence="2">The sequence shown here is derived from an EMBL/GenBank/DDBJ whole genome shotgun (WGS) entry which is preliminary data.</text>
</comment>
<name>A0A3S5B6J0_9PLAT</name>
<gene>
    <name evidence="2" type="ORF">PXEA_LOCUS31367</name>
</gene>
<feature type="compositionally biased region" description="Polar residues" evidence="1">
    <location>
        <begin position="18"/>
        <end position="41"/>
    </location>
</feature>
<dbReference type="AlphaFoldDB" id="A0A3S5B6J0"/>
<feature type="region of interest" description="Disordered" evidence="1">
    <location>
        <begin position="1"/>
        <end position="64"/>
    </location>
</feature>
<feature type="region of interest" description="Disordered" evidence="1">
    <location>
        <begin position="181"/>
        <end position="202"/>
    </location>
</feature>
<sequence length="202" mass="21104">MSYQTHQPSGHYHPTHYQLLQPSSHDGHQHPQQIGPSSAQISLPPTTQPGSSTPTFSICPTSTLATSPSPPFAMTWLPSPGATANTPNTIVMPHEITASVNGITTSTAKATALPTSTTTATTMATSSSTTTAAMSEAASLARQMSTVIGLNRRQSNSAGYAGRLGRYEETEVGRAGGQMSIHHTRLPPQTSGFGEATSLFLT</sequence>